<feature type="non-terminal residue" evidence="2">
    <location>
        <position position="81"/>
    </location>
</feature>
<sequence>MVLLIASLATLSAAEISVTDDTGEPLTLARPARRIISLAPALTEILYHVGGGQHLVGTVDHSDYPKAARQVERIGSHDRFD</sequence>
<evidence type="ECO:0000259" key="1">
    <source>
        <dbReference type="PROSITE" id="PS50983"/>
    </source>
</evidence>
<gene>
    <name evidence="2" type="ORF">METZ01_LOCUS295193</name>
</gene>
<proteinExistence type="predicted"/>
<feature type="domain" description="Fe/B12 periplasmic-binding" evidence="1">
    <location>
        <begin position="34"/>
        <end position="81"/>
    </location>
</feature>
<reference evidence="2" key="1">
    <citation type="submission" date="2018-05" db="EMBL/GenBank/DDBJ databases">
        <authorList>
            <person name="Lanie J.A."/>
            <person name="Ng W.-L."/>
            <person name="Kazmierczak K.M."/>
            <person name="Andrzejewski T.M."/>
            <person name="Davidsen T.M."/>
            <person name="Wayne K.J."/>
            <person name="Tettelin H."/>
            <person name="Glass J.I."/>
            <person name="Rusch D."/>
            <person name="Podicherti R."/>
            <person name="Tsui H.-C.T."/>
            <person name="Winkler M.E."/>
        </authorList>
    </citation>
    <scope>NUCLEOTIDE SEQUENCE</scope>
</reference>
<dbReference type="Gene3D" id="3.40.50.1980">
    <property type="entry name" value="Nitrogenase molybdenum iron protein domain"/>
    <property type="match status" value="1"/>
</dbReference>
<evidence type="ECO:0000313" key="2">
    <source>
        <dbReference type="EMBL" id="SVC42339.1"/>
    </source>
</evidence>
<organism evidence="2">
    <name type="scientific">marine metagenome</name>
    <dbReference type="NCBI Taxonomy" id="408172"/>
    <lineage>
        <taxon>unclassified sequences</taxon>
        <taxon>metagenomes</taxon>
        <taxon>ecological metagenomes</taxon>
    </lineage>
</organism>
<name>A0A382M026_9ZZZZ</name>
<dbReference type="PROSITE" id="PS50983">
    <property type="entry name" value="FE_B12_PBP"/>
    <property type="match status" value="1"/>
</dbReference>
<protein>
    <recommendedName>
        <fullName evidence="1">Fe/B12 periplasmic-binding domain-containing protein</fullName>
    </recommendedName>
</protein>
<dbReference type="EMBL" id="UINC01090414">
    <property type="protein sequence ID" value="SVC42339.1"/>
    <property type="molecule type" value="Genomic_DNA"/>
</dbReference>
<dbReference type="InterPro" id="IPR002491">
    <property type="entry name" value="ABC_transptr_periplasmic_BD"/>
</dbReference>
<accession>A0A382M026</accession>
<dbReference type="SUPFAM" id="SSF53807">
    <property type="entry name" value="Helical backbone' metal receptor"/>
    <property type="match status" value="1"/>
</dbReference>
<dbReference type="AlphaFoldDB" id="A0A382M026"/>